<dbReference type="InterPro" id="IPR046522">
    <property type="entry name" value="DUF6699"/>
</dbReference>
<feature type="region of interest" description="Disordered" evidence="1">
    <location>
        <begin position="137"/>
        <end position="158"/>
    </location>
</feature>
<proteinExistence type="predicted"/>
<evidence type="ECO:0000313" key="4">
    <source>
        <dbReference type="Proteomes" id="UP001219525"/>
    </source>
</evidence>
<dbReference type="AlphaFoldDB" id="A0AAD6YER8"/>
<organism evidence="3 4">
    <name type="scientific">Mycena pura</name>
    <dbReference type="NCBI Taxonomy" id="153505"/>
    <lineage>
        <taxon>Eukaryota</taxon>
        <taxon>Fungi</taxon>
        <taxon>Dikarya</taxon>
        <taxon>Basidiomycota</taxon>
        <taxon>Agaricomycotina</taxon>
        <taxon>Agaricomycetes</taxon>
        <taxon>Agaricomycetidae</taxon>
        <taxon>Agaricales</taxon>
        <taxon>Marasmiineae</taxon>
        <taxon>Mycenaceae</taxon>
        <taxon>Mycena</taxon>
    </lineage>
</organism>
<sequence>MAAPFVYVPEAASPSAPDNPFYSIPANAHSPFIPPSVVLHPSSPFLEASSPPGTPEFFANSVPWPTNAPAYDSPYTASWAPLQSRQRTTSWHGPNQAATGSPFLQPTALPAFLHSQSAYLVPGHRRSSSWGAANAPPRPVWSNAPDPWASPPAPAPAPAQQIHPWLNGDAPSPVFHFDLSRAQFAPLRLVSPNPPQSAMLDAAQLREPAFHPPRTALRILHPRLPFWPIDLALPADAAPVPLVLADVLVALHRALHQRITRADWASLGAEDQEAVTHAFTHRCRAEAVRSGVPPAHLREREIAERNEGVKRVDFLCGKTTFRGLVRSPEDPDGVVRLLTA</sequence>
<accession>A0AAD6YER8</accession>
<evidence type="ECO:0000256" key="1">
    <source>
        <dbReference type="SAM" id="MobiDB-lite"/>
    </source>
</evidence>
<evidence type="ECO:0000313" key="3">
    <source>
        <dbReference type="EMBL" id="KAJ7215606.1"/>
    </source>
</evidence>
<gene>
    <name evidence="3" type="ORF">GGX14DRAFT_608703</name>
</gene>
<evidence type="ECO:0000259" key="2">
    <source>
        <dbReference type="Pfam" id="PF20415"/>
    </source>
</evidence>
<dbReference type="EMBL" id="JARJCW010000017">
    <property type="protein sequence ID" value="KAJ7215606.1"/>
    <property type="molecule type" value="Genomic_DNA"/>
</dbReference>
<feature type="domain" description="DUF6699" evidence="2">
    <location>
        <begin position="194"/>
        <end position="328"/>
    </location>
</feature>
<comment type="caution">
    <text evidence="3">The sequence shown here is derived from an EMBL/GenBank/DDBJ whole genome shotgun (WGS) entry which is preliminary data.</text>
</comment>
<dbReference type="Pfam" id="PF20415">
    <property type="entry name" value="DUF6699"/>
    <property type="match status" value="1"/>
</dbReference>
<protein>
    <recommendedName>
        <fullName evidence="2">DUF6699 domain-containing protein</fullName>
    </recommendedName>
</protein>
<keyword evidence="4" id="KW-1185">Reference proteome</keyword>
<name>A0AAD6YER8_9AGAR</name>
<feature type="compositionally biased region" description="Pro residues" evidence="1">
    <location>
        <begin position="148"/>
        <end position="157"/>
    </location>
</feature>
<reference evidence="3" key="1">
    <citation type="submission" date="2023-03" db="EMBL/GenBank/DDBJ databases">
        <title>Massive genome expansion in bonnet fungi (Mycena s.s.) driven by repeated elements and novel gene families across ecological guilds.</title>
        <authorList>
            <consortium name="Lawrence Berkeley National Laboratory"/>
            <person name="Harder C.B."/>
            <person name="Miyauchi S."/>
            <person name="Viragh M."/>
            <person name="Kuo A."/>
            <person name="Thoen E."/>
            <person name="Andreopoulos B."/>
            <person name="Lu D."/>
            <person name="Skrede I."/>
            <person name="Drula E."/>
            <person name="Henrissat B."/>
            <person name="Morin E."/>
            <person name="Kohler A."/>
            <person name="Barry K."/>
            <person name="LaButti K."/>
            <person name="Morin E."/>
            <person name="Salamov A."/>
            <person name="Lipzen A."/>
            <person name="Mereny Z."/>
            <person name="Hegedus B."/>
            <person name="Baldrian P."/>
            <person name="Stursova M."/>
            <person name="Weitz H."/>
            <person name="Taylor A."/>
            <person name="Grigoriev I.V."/>
            <person name="Nagy L.G."/>
            <person name="Martin F."/>
            <person name="Kauserud H."/>
        </authorList>
    </citation>
    <scope>NUCLEOTIDE SEQUENCE</scope>
    <source>
        <strain evidence="3">9144</strain>
    </source>
</reference>
<dbReference type="Proteomes" id="UP001219525">
    <property type="component" value="Unassembled WGS sequence"/>
</dbReference>